<gene>
    <name evidence="1" type="ORF">BDR25DRAFT_372120</name>
</gene>
<name>A0ACB6QSH4_9PLEO</name>
<proteinExistence type="predicted"/>
<protein>
    <submittedName>
        <fullName evidence="1">Alpha/beta-hydrolase</fullName>
    </submittedName>
</protein>
<dbReference type="EMBL" id="MU003512">
    <property type="protein sequence ID" value="KAF2469508.1"/>
    <property type="molecule type" value="Genomic_DNA"/>
</dbReference>
<accession>A0ACB6QSH4</accession>
<comment type="caution">
    <text evidence="1">The sequence shown here is derived from an EMBL/GenBank/DDBJ whole genome shotgun (WGS) entry which is preliminary data.</text>
</comment>
<dbReference type="Proteomes" id="UP000799755">
    <property type="component" value="Unassembled WGS sequence"/>
</dbReference>
<organism evidence="1 2">
    <name type="scientific">Lindgomyces ingoldianus</name>
    <dbReference type="NCBI Taxonomy" id="673940"/>
    <lineage>
        <taxon>Eukaryota</taxon>
        <taxon>Fungi</taxon>
        <taxon>Dikarya</taxon>
        <taxon>Ascomycota</taxon>
        <taxon>Pezizomycotina</taxon>
        <taxon>Dothideomycetes</taxon>
        <taxon>Pleosporomycetidae</taxon>
        <taxon>Pleosporales</taxon>
        <taxon>Lindgomycetaceae</taxon>
        <taxon>Lindgomyces</taxon>
    </lineage>
</organism>
<keyword evidence="2" id="KW-1185">Reference proteome</keyword>
<evidence type="ECO:0000313" key="1">
    <source>
        <dbReference type="EMBL" id="KAF2469508.1"/>
    </source>
</evidence>
<reference evidence="1" key="1">
    <citation type="journal article" date="2020" name="Stud. Mycol.">
        <title>101 Dothideomycetes genomes: a test case for predicting lifestyles and emergence of pathogens.</title>
        <authorList>
            <person name="Haridas S."/>
            <person name="Albert R."/>
            <person name="Binder M."/>
            <person name="Bloem J."/>
            <person name="Labutti K."/>
            <person name="Salamov A."/>
            <person name="Andreopoulos B."/>
            <person name="Baker S."/>
            <person name="Barry K."/>
            <person name="Bills G."/>
            <person name="Bluhm B."/>
            <person name="Cannon C."/>
            <person name="Castanera R."/>
            <person name="Culley D."/>
            <person name="Daum C."/>
            <person name="Ezra D."/>
            <person name="Gonzalez J."/>
            <person name="Henrissat B."/>
            <person name="Kuo A."/>
            <person name="Liang C."/>
            <person name="Lipzen A."/>
            <person name="Lutzoni F."/>
            <person name="Magnuson J."/>
            <person name="Mondo S."/>
            <person name="Nolan M."/>
            <person name="Ohm R."/>
            <person name="Pangilinan J."/>
            <person name="Park H.-J."/>
            <person name="Ramirez L."/>
            <person name="Alfaro M."/>
            <person name="Sun H."/>
            <person name="Tritt A."/>
            <person name="Yoshinaga Y."/>
            <person name="Zwiers L.-H."/>
            <person name="Turgeon B."/>
            <person name="Goodwin S."/>
            <person name="Spatafora J."/>
            <person name="Crous P."/>
            <person name="Grigoriev I."/>
        </authorList>
    </citation>
    <scope>NUCLEOTIDE SEQUENCE</scope>
    <source>
        <strain evidence="1">ATCC 200398</strain>
    </source>
</reference>
<sequence>MASRSYFYVGGRYEDSVSSKCSYSGRVMTGQMYVEKIVPQSGSWGQPAKQQYPIVFMTGGSQTATNWLNTPDGRAGWASYFLSKGYIVYLVDQPQRGRSPWVPTDGTVSITNVTFVQNFFTSGQKAKLWPQAHLHTQWPGSGEPGDSSFDAFYAGEIQQQTNSTKVAENNINAFVALLDLIGDAILISHSQAGPHGWGVGDRRPDNVKAIIALEPEGPPFENQIIGGGPARPYGLTTLPLTYSPAVKNPALDFKTERVKAKSKDVSDCVLQKEPARKLVNLSKFPVLLYVTEASYHAYYDHCTLAYMQQAGMDVDYLKLPEVGIMGNAHFSFMEKNNMQIAPLLDAWIRKVVRE</sequence>
<evidence type="ECO:0000313" key="2">
    <source>
        <dbReference type="Proteomes" id="UP000799755"/>
    </source>
</evidence>